<comment type="caution">
    <text evidence="12">The sequence shown here is derived from an EMBL/GenBank/DDBJ whole genome shotgun (WGS) entry which is preliminary data.</text>
</comment>
<feature type="transmembrane region" description="Helical" evidence="11">
    <location>
        <begin position="164"/>
        <end position="186"/>
    </location>
</feature>
<keyword evidence="6 11" id="KW-0812">Transmembrane</keyword>
<evidence type="ECO:0000256" key="1">
    <source>
        <dbReference type="ARBA" id="ARBA00004429"/>
    </source>
</evidence>
<reference evidence="12 13" key="1">
    <citation type="submission" date="2019-03" db="EMBL/GenBank/DDBJ databases">
        <title>Genomic Encyclopedia of Type Strains, Phase IV (KMG-IV): sequencing the most valuable type-strain genomes for metagenomic binning, comparative biology and taxonomic classification.</title>
        <authorList>
            <person name="Goeker M."/>
        </authorList>
    </citation>
    <scope>NUCLEOTIDE SEQUENCE [LARGE SCALE GENOMIC DNA]</scope>
    <source>
        <strain evidence="12 13">DSM 24830</strain>
    </source>
</reference>
<organism evidence="12 13">
    <name type="scientific">Cocleimonas flava</name>
    <dbReference type="NCBI Taxonomy" id="634765"/>
    <lineage>
        <taxon>Bacteria</taxon>
        <taxon>Pseudomonadati</taxon>
        <taxon>Pseudomonadota</taxon>
        <taxon>Gammaproteobacteria</taxon>
        <taxon>Thiotrichales</taxon>
        <taxon>Thiotrichaceae</taxon>
        <taxon>Cocleimonas</taxon>
    </lineage>
</organism>
<sequence length="441" mass="48119">MTNSNKLSPSHKQVWALAGPIIVSNLSIPLVGAVDTAVVGHLPGPESIGAVALGALIFSFLFWGFGFLKMGTTGFIAQAYGADNEPLLLDTLSRVIILALGLGLFSILISYPIIQFALYLLDGTPAVEALTANYAHIRIWSAPATLSTYVFTGVFIGMHNTKRVLILLLVLNFTNILLDLVFVVGFNMGVEGVAYATLIAEYLAAACGFFMLREPIKKALARFSWKAILERQAITRLLSANSDIFIRTLCLVFSLSYFTAISTGMGEVVLAANAILLHLQSIMAYALDGFAHAAEALTGSAYGARNKKAYVRSVKMTSIWAFGFSVLISAIYLIFGEMILGFFTNIDEVLATATTYLPWMIIAPLVSIWSFQIDGIFIGASYTKEMRNAMLVSTLIFLVLLQFLVPQWGNHGLFLGLSLFMLIRALTLGFFYPRILKALKE</sequence>
<feature type="transmembrane region" description="Helical" evidence="11">
    <location>
        <begin position="21"/>
        <end position="42"/>
    </location>
</feature>
<dbReference type="InterPro" id="IPR050222">
    <property type="entry name" value="MATE_MdtK"/>
</dbReference>
<evidence type="ECO:0000256" key="3">
    <source>
        <dbReference type="ARBA" id="ARBA00022448"/>
    </source>
</evidence>
<dbReference type="PIRSF" id="PIRSF006603">
    <property type="entry name" value="DinF"/>
    <property type="match status" value="1"/>
</dbReference>
<dbReference type="PANTHER" id="PTHR43298:SF2">
    <property type="entry name" value="FMN_FAD EXPORTER YEEO-RELATED"/>
    <property type="match status" value="1"/>
</dbReference>
<feature type="transmembrane region" description="Helical" evidence="11">
    <location>
        <begin position="319"/>
        <end position="344"/>
    </location>
</feature>
<dbReference type="InterPro" id="IPR002528">
    <property type="entry name" value="MATE_fam"/>
</dbReference>
<dbReference type="OrthoDB" id="9789527at2"/>
<dbReference type="GO" id="GO:0015297">
    <property type="term" value="F:antiporter activity"/>
    <property type="evidence" value="ECO:0007669"/>
    <property type="project" value="UniProtKB-KW"/>
</dbReference>
<feature type="transmembrane region" description="Helical" evidence="11">
    <location>
        <begin position="139"/>
        <end position="157"/>
    </location>
</feature>
<dbReference type="EMBL" id="SMFQ01000005">
    <property type="protein sequence ID" value="TCJ82658.1"/>
    <property type="molecule type" value="Genomic_DNA"/>
</dbReference>
<feature type="transmembrane region" description="Helical" evidence="11">
    <location>
        <begin position="411"/>
        <end position="432"/>
    </location>
</feature>
<evidence type="ECO:0000256" key="5">
    <source>
        <dbReference type="ARBA" id="ARBA00022475"/>
    </source>
</evidence>
<keyword evidence="4" id="KW-0050">Antiport</keyword>
<evidence type="ECO:0000256" key="4">
    <source>
        <dbReference type="ARBA" id="ARBA00022449"/>
    </source>
</evidence>
<dbReference type="CDD" id="cd13136">
    <property type="entry name" value="MATE_DinF_like"/>
    <property type="match status" value="1"/>
</dbReference>
<evidence type="ECO:0000256" key="7">
    <source>
        <dbReference type="ARBA" id="ARBA00022989"/>
    </source>
</evidence>
<feature type="transmembrane region" description="Helical" evidence="11">
    <location>
        <begin position="356"/>
        <end position="377"/>
    </location>
</feature>
<feature type="transmembrane region" description="Helical" evidence="11">
    <location>
        <begin position="95"/>
        <end position="119"/>
    </location>
</feature>
<keyword evidence="5" id="KW-1003">Cell membrane</keyword>
<dbReference type="InterPro" id="IPR048279">
    <property type="entry name" value="MdtK-like"/>
</dbReference>
<dbReference type="Pfam" id="PF01554">
    <property type="entry name" value="MatE"/>
    <property type="match status" value="2"/>
</dbReference>
<evidence type="ECO:0000256" key="2">
    <source>
        <dbReference type="ARBA" id="ARBA00010199"/>
    </source>
</evidence>
<evidence type="ECO:0000256" key="10">
    <source>
        <dbReference type="ARBA" id="ARBA00031636"/>
    </source>
</evidence>
<dbReference type="NCBIfam" id="TIGR00797">
    <property type="entry name" value="matE"/>
    <property type="match status" value="1"/>
</dbReference>
<dbReference type="AlphaFoldDB" id="A0A4R1EU82"/>
<dbReference type="PANTHER" id="PTHR43298">
    <property type="entry name" value="MULTIDRUG RESISTANCE PROTEIN NORM-RELATED"/>
    <property type="match status" value="1"/>
</dbReference>
<protein>
    <recommendedName>
        <fullName evidence="10">Multidrug-efflux transporter</fullName>
    </recommendedName>
</protein>
<evidence type="ECO:0000313" key="12">
    <source>
        <dbReference type="EMBL" id="TCJ82658.1"/>
    </source>
</evidence>
<proteinExistence type="inferred from homology"/>
<evidence type="ECO:0000256" key="9">
    <source>
        <dbReference type="ARBA" id="ARBA00023136"/>
    </source>
</evidence>
<dbReference type="RefSeq" id="WP_131907168.1">
    <property type="nucleotide sequence ID" value="NZ_BAAAFU010000007.1"/>
</dbReference>
<evidence type="ECO:0000313" key="13">
    <source>
        <dbReference type="Proteomes" id="UP000294887"/>
    </source>
</evidence>
<feature type="transmembrane region" description="Helical" evidence="11">
    <location>
        <begin position="389"/>
        <end position="405"/>
    </location>
</feature>
<feature type="transmembrane region" description="Helical" evidence="11">
    <location>
        <begin position="244"/>
        <end position="263"/>
    </location>
</feature>
<comment type="subcellular location">
    <subcellularLocation>
        <location evidence="1">Cell inner membrane</location>
        <topology evidence="1">Multi-pass membrane protein</topology>
    </subcellularLocation>
</comment>
<feature type="transmembrane region" description="Helical" evidence="11">
    <location>
        <begin position="192"/>
        <end position="212"/>
    </location>
</feature>
<dbReference type="GO" id="GO:0042910">
    <property type="term" value="F:xenobiotic transmembrane transporter activity"/>
    <property type="evidence" value="ECO:0007669"/>
    <property type="project" value="InterPro"/>
</dbReference>
<keyword evidence="8" id="KW-0406">Ion transport</keyword>
<comment type="similarity">
    <text evidence="2">Belongs to the multi antimicrobial extrusion (MATE) (TC 2.A.66.1) family.</text>
</comment>
<dbReference type="GO" id="GO:0006811">
    <property type="term" value="P:monoatomic ion transport"/>
    <property type="evidence" value="ECO:0007669"/>
    <property type="project" value="UniProtKB-KW"/>
</dbReference>
<name>A0A4R1EU82_9GAMM</name>
<accession>A0A4R1EU82</accession>
<dbReference type="Proteomes" id="UP000294887">
    <property type="component" value="Unassembled WGS sequence"/>
</dbReference>
<keyword evidence="3" id="KW-0813">Transport</keyword>
<keyword evidence="7 11" id="KW-1133">Transmembrane helix</keyword>
<dbReference type="InterPro" id="IPR044644">
    <property type="entry name" value="DinF-like"/>
</dbReference>
<evidence type="ECO:0000256" key="6">
    <source>
        <dbReference type="ARBA" id="ARBA00022692"/>
    </source>
</evidence>
<keyword evidence="13" id="KW-1185">Reference proteome</keyword>
<feature type="transmembrane region" description="Helical" evidence="11">
    <location>
        <begin position="275"/>
        <end position="298"/>
    </location>
</feature>
<gene>
    <name evidence="12" type="ORF">EV695_3390</name>
</gene>
<feature type="transmembrane region" description="Helical" evidence="11">
    <location>
        <begin position="48"/>
        <end position="68"/>
    </location>
</feature>
<keyword evidence="9 11" id="KW-0472">Membrane</keyword>
<evidence type="ECO:0000256" key="8">
    <source>
        <dbReference type="ARBA" id="ARBA00023065"/>
    </source>
</evidence>
<dbReference type="GO" id="GO:0005886">
    <property type="term" value="C:plasma membrane"/>
    <property type="evidence" value="ECO:0007669"/>
    <property type="project" value="UniProtKB-SubCell"/>
</dbReference>
<evidence type="ECO:0000256" key="11">
    <source>
        <dbReference type="SAM" id="Phobius"/>
    </source>
</evidence>